<dbReference type="PANTHER" id="PTHR24064">
    <property type="entry name" value="SOLUTE CARRIER FAMILY 22 MEMBER"/>
    <property type="match status" value="1"/>
</dbReference>
<dbReference type="Gene3D" id="1.20.1250.20">
    <property type="entry name" value="MFS general substrate transporter like domains"/>
    <property type="match status" value="1"/>
</dbReference>
<feature type="transmembrane region" description="Helical" evidence="5">
    <location>
        <begin position="449"/>
        <end position="467"/>
    </location>
</feature>
<keyword evidence="2 5" id="KW-0812">Transmembrane</keyword>
<feature type="transmembrane region" description="Helical" evidence="5">
    <location>
        <begin position="54"/>
        <end position="74"/>
    </location>
</feature>
<accession>A0A1L8DF07</accession>
<keyword evidence="4 5" id="KW-0472">Membrane</keyword>
<feature type="transmembrane region" description="Helical" evidence="5">
    <location>
        <begin position="536"/>
        <end position="555"/>
    </location>
</feature>
<dbReference type="EMBL" id="GFDF01009170">
    <property type="protein sequence ID" value="JAV04914.1"/>
    <property type="molecule type" value="Transcribed_RNA"/>
</dbReference>
<reference evidence="7" key="1">
    <citation type="submission" date="2016-12" db="EMBL/GenBank/DDBJ databases">
        <title>An insight into the sialome and mialome of the sand fly, Nyssomyia neivai.</title>
        <authorList>
            <person name="Sebastian V."/>
            <person name="Goulart T.M."/>
            <person name="Oliveira W."/>
            <person name="Calvo E."/>
            <person name="Oliveira L.F."/>
            <person name="Pinto M.C."/>
            <person name="Rosselino A.M."/>
            <person name="Ribeiro J.M."/>
        </authorList>
    </citation>
    <scope>NUCLEOTIDE SEQUENCE</scope>
</reference>
<dbReference type="PROSITE" id="PS00216">
    <property type="entry name" value="SUGAR_TRANSPORT_1"/>
    <property type="match status" value="1"/>
</dbReference>
<evidence type="ECO:0000256" key="4">
    <source>
        <dbReference type="ARBA" id="ARBA00023136"/>
    </source>
</evidence>
<dbReference type="InterPro" id="IPR036259">
    <property type="entry name" value="MFS_trans_sf"/>
</dbReference>
<organism evidence="7">
    <name type="scientific">Nyssomyia neivai</name>
    <dbReference type="NCBI Taxonomy" id="330878"/>
    <lineage>
        <taxon>Eukaryota</taxon>
        <taxon>Metazoa</taxon>
        <taxon>Ecdysozoa</taxon>
        <taxon>Arthropoda</taxon>
        <taxon>Hexapoda</taxon>
        <taxon>Insecta</taxon>
        <taxon>Pterygota</taxon>
        <taxon>Neoptera</taxon>
        <taxon>Endopterygota</taxon>
        <taxon>Diptera</taxon>
        <taxon>Nematocera</taxon>
        <taxon>Psychodoidea</taxon>
        <taxon>Psychodidae</taxon>
        <taxon>Nyssomyia</taxon>
    </lineage>
</organism>
<dbReference type="CDD" id="cd17317">
    <property type="entry name" value="MFS_SLC22"/>
    <property type="match status" value="1"/>
</dbReference>
<feature type="transmembrane region" description="Helical" evidence="5">
    <location>
        <begin position="223"/>
        <end position="245"/>
    </location>
</feature>
<feature type="transmembrane region" description="Helical" evidence="5">
    <location>
        <begin position="419"/>
        <end position="440"/>
    </location>
</feature>
<feature type="transmembrane region" description="Helical" evidence="5">
    <location>
        <begin position="285"/>
        <end position="304"/>
    </location>
</feature>
<keyword evidence="3 5" id="KW-1133">Transmembrane helix</keyword>
<sequence>MTSAFEAIEHTAQDDCYSDSSHLTAMLEETDQQKFDLNLILEQIGPFGKFQFKLFSLICISSFVASTNFLLFIFTAREIDYRCKIPQCDTNSSIIDASYLNFTVPVDQNGFSKCIKYQTYSNISGELEDQCYPSFFNPNQVESCSEFIYQDDEVTIQNEWDLGCSEDWKLSLVGTVNNIGQLVCLPIAGYISDRFGRQKAFLWSVLLTAFLGLIRSFSTNYIMFIILEFLEPALGSGFFNIGFVLAMEHIGTSKRVFWAFFPTVFCVFGVAGLGVTAMLTKNWRFLMRILYVPSFFLASYRWLIPESTRWLISKNKIFDAAKIFASIVKLNQTELTMEAKDMLNQALNEETSVKLNKEAHCKRSTNRNPSIKPKENKLKTFLKSRKMVLRFINCSLSWTATLYVFTGLSMTSVLLDGDIYVNFILNSVIDIPGCMMTFWLMDKFGRRRVLSFSYLACGAACITFIFLKGNTVALQIIFMIAKLTVSMSYTTINFFTAELFPTELRQSLHGWCSVFGHIGSILAPFTLYLAKYMESMDMILFAAFVIPAGIFILYAPETRNKPLPDTMQEAENL</sequence>
<proteinExistence type="predicted"/>
<feature type="domain" description="Major facilitator superfamily (MFS) profile" evidence="6">
    <location>
        <begin position="93"/>
        <end position="560"/>
    </location>
</feature>
<evidence type="ECO:0000256" key="5">
    <source>
        <dbReference type="SAM" id="Phobius"/>
    </source>
</evidence>
<dbReference type="PROSITE" id="PS50850">
    <property type="entry name" value="MFS"/>
    <property type="match status" value="1"/>
</dbReference>
<evidence type="ECO:0000259" key="6">
    <source>
        <dbReference type="PROSITE" id="PS50850"/>
    </source>
</evidence>
<evidence type="ECO:0000256" key="1">
    <source>
        <dbReference type="ARBA" id="ARBA00004141"/>
    </source>
</evidence>
<protein>
    <submittedName>
        <fullName evidence="7">Putative synaptic vesicle transporter svop</fullName>
    </submittedName>
</protein>
<dbReference type="InterPro" id="IPR005829">
    <property type="entry name" value="Sugar_transporter_CS"/>
</dbReference>
<dbReference type="InterPro" id="IPR020846">
    <property type="entry name" value="MFS_dom"/>
</dbReference>
<evidence type="ECO:0000313" key="7">
    <source>
        <dbReference type="EMBL" id="JAV04914.1"/>
    </source>
</evidence>
<comment type="subcellular location">
    <subcellularLocation>
        <location evidence="1">Membrane</location>
        <topology evidence="1">Multi-pass membrane protein</topology>
    </subcellularLocation>
</comment>
<feature type="transmembrane region" description="Helical" evidence="5">
    <location>
        <begin position="387"/>
        <end position="407"/>
    </location>
</feature>
<dbReference type="AlphaFoldDB" id="A0A1L8DF07"/>
<feature type="transmembrane region" description="Helical" evidence="5">
    <location>
        <begin position="473"/>
        <end position="496"/>
    </location>
</feature>
<feature type="transmembrane region" description="Helical" evidence="5">
    <location>
        <begin position="200"/>
        <end position="217"/>
    </location>
</feature>
<evidence type="ECO:0000256" key="2">
    <source>
        <dbReference type="ARBA" id="ARBA00022692"/>
    </source>
</evidence>
<name>A0A1L8DF07_9DIPT</name>
<feature type="transmembrane region" description="Helical" evidence="5">
    <location>
        <begin position="257"/>
        <end position="279"/>
    </location>
</feature>
<dbReference type="Pfam" id="PF07690">
    <property type="entry name" value="MFS_1"/>
    <property type="match status" value="1"/>
</dbReference>
<dbReference type="SUPFAM" id="SSF103473">
    <property type="entry name" value="MFS general substrate transporter"/>
    <property type="match status" value="1"/>
</dbReference>
<dbReference type="InterPro" id="IPR011701">
    <property type="entry name" value="MFS"/>
</dbReference>
<evidence type="ECO:0000256" key="3">
    <source>
        <dbReference type="ARBA" id="ARBA00022989"/>
    </source>
</evidence>
<feature type="transmembrane region" description="Helical" evidence="5">
    <location>
        <begin position="508"/>
        <end position="530"/>
    </location>
</feature>
<dbReference type="GO" id="GO:0022857">
    <property type="term" value="F:transmembrane transporter activity"/>
    <property type="evidence" value="ECO:0007669"/>
    <property type="project" value="InterPro"/>
</dbReference>
<dbReference type="GO" id="GO:0016020">
    <property type="term" value="C:membrane"/>
    <property type="evidence" value="ECO:0007669"/>
    <property type="project" value="UniProtKB-SubCell"/>
</dbReference>